<feature type="domain" description="Reverse transcriptase" evidence="1">
    <location>
        <begin position="1"/>
        <end position="177"/>
    </location>
</feature>
<protein>
    <recommendedName>
        <fullName evidence="1">Reverse transcriptase domain-containing protein</fullName>
    </recommendedName>
</protein>
<accession>A0AA36BL70</accession>
<dbReference type="EMBL" id="OX597832">
    <property type="protein sequence ID" value="CAI9736456.1"/>
    <property type="molecule type" value="Genomic_DNA"/>
</dbReference>
<dbReference type="InterPro" id="IPR000477">
    <property type="entry name" value="RT_dom"/>
</dbReference>
<dbReference type="Proteomes" id="UP001162480">
    <property type="component" value="Chromosome 19"/>
</dbReference>
<dbReference type="InterPro" id="IPR043502">
    <property type="entry name" value="DNA/RNA_pol_sf"/>
</dbReference>
<dbReference type="Pfam" id="PF00078">
    <property type="entry name" value="RVT_1"/>
    <property type="match status" value="1"/>
</dbReference>
<proteinExistence type="predicted"/>
<dbReference type="AlphaFoldDB" id="A0AA36BL70"/>
<dbReference type="PROSITE" id="PS50878">
    <property type="entry name" value="RT_POL"/>
    <property type="match status" value="1"/>
</dbReference>
<keyword evidence="3" id="KW-1185">Reference proteome</keyword>
<evidence type="ECO:0000313" key="3">
    <source>
        <dbReference type="Proteomes" id="UP001162480"/>
    </source>
</evidence>
<name>A0AA36BL70_OCTVU</name>
<gene>
    <name evidence="2" type="ORF">OCTVUL_1B028345</name>
</gene>
<reference evidence="2" key="1">
    <citation type="submission" date="2023-08" db="EMBL/GenBank/DDBJ databases">
        <authorList>
            <person name="Alioto T."/>
            <person name="Alioto T."/>
            <person name="Gomez Garrido J."/>
        </authorList>
    </citation>
    <scope>NUCLEOTIDE SEQUENCE</scope>
</reference>
<organism evidence="2 3">
    <name type="scientific">Octopus vulgaris</name>
    <name type="common">Common octopus</name>
    <dbReference type="NCBI Taxonomy" id="6645"/>
    <lineage>
        <taxon>Eukaryota</taxon>
        <taxon>Metazoa</taxon>
        <taxon>Spiralia</taxon>
        <taxon>Lophotrochozoa</taxon>
        <taxon>Mollusca</taxon>
        <taxon>Cephalopoda</taxon>
        <taxon>Coleoidea</taxon>
        <taxon>Octopodiformes</taxon>
        <taxon>Octopoda</taxon>
        <taxon>Incirrata</taxon>
        <taxon>Octopodidae</taxon>
        <taxon>Octopus</taxon>
    </lineage>
</organism>
<dbReference type="PANTHER" id="PTHR47027">
    <property type="entry name" value="REVERSE TRANSCRIPTASE DOMAIN-CONTAINING PROTEIN"/>
    <property type="match status" value="1"/>
</dbReference>
<evidence type="ECO:0000313" key="2">
    <source>
        <dbReference type="EMBL" id="CAI9736456.1"/>
    </source>
</evidence>
<dbReference type="PANTHER" id="PTHR47027:SF30">
    <property type="entry name" value="THAP-TYPE DOMAIN-CONTAINING PROTEIN"/>
    <property type="match status" value="1"/>
</dbReference>
<dbReference type="SUPFAM" id="SSF56672">
    <property type="entry name" value="DNA/RNA polymerases"/>
    <property type="match status" value="1"/>
</dbReference>
<sequence>MVFVSRPLLQKCREQQRDTSFAFIDLSKAFDTTSRPLLWNVLQRYGCPPELLATLRQFHDGMQTRVTLGGGQSDYFNVQVGVKQGCVLAPILFNVFLVAMTLLSRYDLNPEDGIPIRYCLDGSLFTLRRLNSLTTTQSTTLFELQYSDDCNALAHEPASLQENLFGKHLSRIWGFSL</sequence>
<evidence type="ECO:0000259" key="1">
    <source>
        <dbReference type="PROSITE" id="PS50878"/>
    </source>
</evidence>